<dbReference type="Proteomes" id="UP000001932">
    <property type="component" value="Chromosome"/>
</dbReference>
<feature type="transmembrane region" description="Helical" evidence="1">
    <location>
        <begin position="40"/>
        <end position="60"/>
    </location>
</feature>
<dbReference type="EMBL" id="AP008232">
    <property type="protein sequence ID" value="BAE74247.1"/>
    <property type="molecule type" value="Genomic_DNA"/>
</dbReference>
<dbReference type="eggNOG" id="COG0671">
    <property type="taxonomic scope" value="Bacteria"/>
</dbReference>
<dbReference type="Proteomes" id="UP000245838">
    <property type="component" value="Chromosome sggmmb4_Chromosome"/>
</dbReference>
<name>Q2NUC8_SODGM</name>
<dbReference type="SUPFAM" id="SSF48317">
    <property type="entry name" value="Acid phosphatase/Vanadium-dependent haloperoxidase"/>
    <property type="match status" value="1"/>
</dbReference>
<protein>
    <submittedName>
        <fullName evidence="4">PAP2 superfamily protein</fullName>
    </submittedName>
</protein>
<feature type="domain" description="Phosphatidic acid phosphatase type 2/haloperoxidase" evidence="2">
    <location>
        <begin position="16"/>
        <end position="143"/>
    </location>
</feature>
<feature type="transmembrane region" description="Helical" evidence="1">
    <location>
        <begin position="125"/>
        <end position="143"/>
    </location>
</feature>
<dbReference type="Gene3D" id="1.20.144.10">
    <property type="entry name" value="Phosphatidic acid phosphatase type 2/haloperoxidase"/>
    <property type="match status" value="1"/>
</dbReference>
<feature type="transmembrane region" description="Helical" evidence="1">
    <location>
        <begin position="6"/>
        <end position="28"/>
    </location>
</feature>
<organism evidence="3 5">
    <name type="scientific">Sodalis glossinidius (strain morsitans)</name>
    <dbReference type="NCBI Taxonomy" id="343509"/>
    <lineage>
        <taxon>Bacteria</taxon>
        <taxon>Pseudomonadati</taxon>
        <taxon>Pseudomonadota</taxon>
        <taxon>Gammaproteobacteria</taxon>
        <taxon>Enterobacterales</taxon>
        <taxon>Bruguierivoracaceae</taxon>
        <taxon>Sodalis</taxon>
    </lineage>
</organism>
<evidence type="ECO:0000313" key="3">
    <source>
        <dbReference type="EMBL" id="BAE74247.1"/>
    </source>
</evidence>
<evidence type="ECO:0000259" key="2">
    <source>
        <dbReference type="SMART" id="SM00014"/>
    </source>
</evidence>
<dbReference type="STRING" id="343509.SG0972"/>
<reference evidence="4 6" key="2">
    <citation type="submission" date="2015-05" db="EMBL/GenBank/DDBJ databases">
        <authorList>
            <person name="Goodhead I."/>
        </authorList>
    </citation>
    <scope>NUCLEOTIDE SEQUENCE [LARGE SCALE GENOMIC DNA]</scope>
    <source>
        <strain evidence="4">B4</strain>
        <strain evidence="6">morsitans</strain>
    </source>
</reference>
<dbReference type="KEGG" id="sgl:SG0972"/>
<reference evidence="3 5" key="1">
    <citation type="journal article" date="2006" name="Genome Res.">
        <title>Massive genome erosion and functional adaptations provide insights into the symbiotic lifestyle of Sodalis glossinidius in the tsetse host.</title>
        <authorList>
            <person name="Toh H."/>
            <person name="Weiss B.L."/>
            <person name="Perkin S.A.H."/>
            <person name="Yamashita A."/>
            <person name="Oshima K."/>
            <person name="Hattori M."/>
            <person name="Aksoy S."/>
        </authorList>
    </citation>
    <scope>NUCLEOTIDE SEQUENCE [LARGE SCALE GENOMIC DNA]</scope>
    <source>
        <strain evidence="3">Morsitans</strain>
        <strain evidence="5">morsitans</strain>
    </source>
</reference>
<proteinExistence type="predicted"/>
<keyword evidence="1" id="KW-0472">Membrane</keyword>
<feature type="transmembrane region" description="Helical" evidence="1">
    <location>
        <begin position="155"/>
        <end position="173"/>
    </location>
</feature>
<sequence length="222" mass="24424">MSWHWFTFFGDSMLLLPCAGLIVVILLLKTDTRQACWQWLMLFCLAGGIVCASKLAFMGWGIGSRTYDFTGFSGHSALSASIWPVMLWILFSRAHPAPRAAAVAGGYLLALAIGISRLIIQAHSLSEIVSGLVLGYVISTSFLLMQFRRHTHIRFLTNGQIVAMLILPLLLVVQGKKAPTQNLLEQIALSVAPVIKVYTRDDLHRPSPALRPEQETRPAPAS</sequence>
<evidence type="ECO:0000313" key="6">
    <source>
        <dbReference type="Proteomes" id="UP000245838"/>
    </source>
</evidence>
<dbReference type="AlphaFoldDB" id="Q2NUC8"/>
<dbReference type="InterPro" id="IPR000326">
    <property type="entry name" value="PAP2/HPO"/>
</dbReference>
<evidence type="ECO:0000313" key="4">
    <source>
        <dbReference type="EMBL" id="CRL44833.1"/>
    </source>
</evidence>
<evidence type="ECO:0000313" key="5">
    <source>
        <dbReference type="Proteomes" id="UP000001932"/>
    </source>
</evidence>
<dbReference type="RefSeq" id="WP_011410833.1">
    <property type="nucleotide sequence ID" value="NC_007712.1"/>
</dbReference>
<dbReference type="OrthoDB" id="8590768at2"/>
<feature type="transmembrane region" description="Helical" evidence="1">
    <location>
        <begin position="100"/>
        <end position="119"/>
    </location>
</feature>
<gene>
    <name evidence="3" type="ordered locus">SG0972</name>
    <name evidence="4" type="ORF">SGGMMB4_02186</name>
</gene>
<evidence type="ECO:0000256" key="1">
    <source>
        <dbReference type="SAM" id="Phobius"/>
    </source>
</evidence>
<dbReference type="InterPro" id="IPR036938">
    <property type="entry name" value="PAP2/HPO_sf"/>
</dbReference>
<dbReference type="Pfam" id="PF01569">
    <property type="entry name" value="PAP2"/>
    <property type="match status" value="1"/>
</dbReference>
<keyword evidence="5" id="KW-1185">Reference proteome</keyword>
<keyword evidence="1" id="KW-0812">Transmembrane</keyword>
<accession>Q2NUC8</accession>
<dbReference type="EMBL" id="LN854557">
    <property type="protein sequence ID" value="CRL44833.1"/>
    <property type="molecule type" value="Genomic_DNA"/>
</dbReference>
<dbReference type="SMART" id="SM00014">
    <property type="entry name" value="acidPPc"/>
    <property type="match status" value="1"/>
</dbReference>
<feature type="transmembrane region" description="Helical" evidence="1">
    <location>
        <begin position="72"/>
        <end position="91"/>
    </location>
</feature>
<dbReference type="BioCyc" id="SGLO343509:SGP1_RS08370-MONOMER"/>
<dbReference type="HOGENOM" id="CLU_079852_2_0_6"/>
<keyword evidence="1" id="KW-1133">Transmembrane helix</keyword>